<dbReference type="EMBL" id="GBXM01079491">
    <property type="protein sequence ID" value="JAH29086.1"/>
    <property type="molecule type" value="Transcribed_RNA"/>
</dbReference>
<name>A0A0E9RIU4_ANGAN</name>
<evidence type="ECO:0000313" key="1">
    <source>
        <dbReference type="EMBL" id="JAH29086.1"/>
    </source>
</evidence>
<proteinExistence type="predicted"/>
<sequence length="65" mass="7552">MIALKVLLSKLSITCDFWHHFPCFFFPLKNLGFKAVHLGYPSTAELYSWYHFVIGADWRLGCGKE</sequence>
<reference evidence="1" key="1">
    <citation type="submission" date="2014-11" db="EMBL/GenBank/DDBJ databases">
        <authorList>
            <person name="Amaro Gonzalez C."/>
        </authorList>
    </citation>
    <scope>NUCLEOTIDE SEQUENCE</scope>
</reference>
<dbReference type="AlphaFoldDB" id="A0A0E9RIU4"/>
<reference evidence="1" key="2">
    <citation type="journal article" date="2015" name="Fish Shellfish Immunol.">
        <title>Early steps in the European eel (Anguilla anguilla)-Vibrio vulnificus interaction in the gills: Role of the RtxA13 toxin.</title>
        <authorList>
            <person name="Callol A."/>
            <person name="Pajuelo D."/>
            <person name="Ebbesson L."/>
            <person name="Teles M."/>
            <person name="MacKenzie S."/>
            <person name="Amaro C."/>
        </authorList>
    </citation>
    <scope>NUCLEOTIDE SEQUENCE</scope>
</reference>
<organism evidence="1">
    <name type="scientific">Anguilla anguilla</name>
    <name type="common">European freshwater eel</name>
    <name type="synonym">Muraena anguilla</name>
    <dbReference type="NCBI Taxonomy" id="7936"/>
    <lineage>
        <taxon>Eukaryota</taxon>
        <taxon>Metazoa</taxon>
        <taxon>Chordata</taxon>
        <taxon>Craniata</taxon>
        <taxon>Vertebrata</taxon>
        <taxon>Euteleostomi</taxon>
        <taxon>Actinopterygii</taxon>
        <taxon>Neopterygii</taxon>
        <taxon>Teleostei</taxon>
        <taxon>Anguilliformes</taxon>
        <taxon>Anguillidae</taxon>
        <taxon>Anguilla</taxon>
    </lineage>
</organism>
<accession>A0A0E9RIU4</accession>
<protein>
    <submittedName>
        <fullName evidence="1">Uncharacterized protein</fullName>
    </submittedName>
</protein>